<evidence type="ECO:0000259" key="2">
    <source>
        <dbReference type="Pfam" id="PF20515"/>
    </source>
</evidence>
<protein>
    <recommendedName>
        <fullName evidence="2">Tet-like 2OG-Fe(II) oxygenase domain-containing protein</fullName>
    </recommendedName>
</protein>
<dbReference type="InterPro" id="IPR046798">
    <property type="entry name" value="2OG-FeII_Oxy_6"/>
</dbReference>
<dbReference type="EMBL" id="LAVV01013271">
    <property type="protein sequence ID" value="KNZ45805.1"/>
    <property type="molecule type" value="Genomic_DNA"/>
</dbReference>
<comment type="caution">
    <text evidence="3">The sequence shown here is derived from an EMBL/GenBank/DDBJ whole genome shotgun (WGS) entry which is preliminary data.</text>
</comment>
<proteinExistence type="predicted"/>
<dbReference type="Pfam" id="PF20515">
    <property type="entry name" value="2OG-FeII_Oxy_6"/>
    <property type="match status" value="1"/>
</dbReference>
<keyword evidence="1" id="KW-0472">Membrane</keyword>
<keyword evidence="1" id="KW-0812">Transmembrane</keyword>
<name>A0A0L6UDB9_9BASI</name>
<evidence type="ECO:0000313" key="3">
    <source>
        <dbReference type="EMBL" id="KNZ45805.1"/>
    </source>
</evidence>
<organism evidence="3 4">
    <name type="scientific">Puccinia sorghi</name>
    <dbReference type="NCBI Taxonomy" id="27349"/>
    <lineage>
        <taxon>Eukaryota</taxon>
        <taxon>Fungi</taxon>
        <taxon>Dikarya</taxon>
        <taxon>Basidiomycota</taxon>
        <taxon>Pucciniomycotina</taxon>
        <taxon>Pucciniomycetes</taxon>
        <taxon>Pucciniales</taxon>
        <taxon>Pucciniaceae</taxon>
        <taxon>Puccinia</taxon>
    </lineage>
</organism>
<feature type="domain" description="Tet-like 2OG-Fe(II) oxygenase" evidence="2">
    <location>
        <begin position="6"/>
        <end position="65"/>
    </location>
</feature>
<dbReference type="VEuPathDB" id="FungiDB:VP01_779g7"/>
<keyword evidence="1" id="KW-1133">Transmembrane helix</keyword>
<gene>
    <name evidence="3" type="ORF">VP01_779g7</name>
</gene>
<accession>A0A0L6UDB9</accession>
<dbReference type="Proteomes" id="UP000037035">
    <property type="component" value="Unassembled WGS sequence"/>
</dbReference>
<evidence type="ECO:0000256" key="1">
    <source>
        <dbReference type="SAM" id="Phobius"/>
    </source>
</evidence>
<dbReference type="AlphaFoldDB" id="A0A0L6UDB9"/>
<feature type="transmembrane region" description="Helical" evidence="1">
    <location>
        <begin position="91"/>
        <end position="112"/>
    </location>
</feature>
<keyword evidence="4" id="KW-1185">Reference proteome</keyword>
<sequence>MLGTSEKVTKDPDRYCKLQSHVPEQNTFIGKWFYLVSGPLFDEVKKQHKALKAPGAKTMMPKPSHFPCGSQLNRPPDSTALWSVPGKSLHILTQLLLPIHLLNPYILVWGYLASSPRRLKKLLKKLDRMSIKKILIKATG</sequence>
<evidence type="ECO:0000313" key="4">
    <source>
        <dbReference type="Proteomes" id="UP000037035"/>
    </source>
</evidence>
<reference evidence="3 4" key="1">
    <citation type="submission" date="2015-08" db="EMBL/GenBank/DDBJ databases">
        <title>Next Generation Sequencing and Analysis of the Genome of Puccinia sorghi L Schw, the Causal Agent of Maize Common Rust.</title>
        <authorList>
            <person name="Rochi L."/>
            <person name="Burguener G."/>
            <person name="Darino M."/>
            <person name="Turjanski A."/>
            <person name="Kreff E."/>
            <person name="Dieguez M.J."/>
            <person name="Sacco F."/>
        </authorList>
    </citation>
    <scope>NUCLEOTIDE SEQUENCE [LARGE SCALE GENOMIC DNA]</scope>
    <source>
        <strain evidence="3 4">RO10H11247</strain>
    </source>
</reference>